<dbReference type="Pfam" id="PF07727">
    <property type="entry name" value="RVT_2"/>
    <property type="match status" value="1"/>
</dbReference>
<dbReference type="PANTHER" id="PTHR15503:SF45">
    <property type="entry name" value="RNA-DIRECTED DNA POLYMERASE HOMOLOG"/>
    <property type="match status" value="1"/>
</dbReference>
<evidence type="ECO:0000259" key="1">
    <source>
        <dbReference type="Pfam" id="PF07727"/>
    </source>
</evidence>
<comment type="caution">
    <text evidence="2">The sequence shown here is derived from an EMBL/GenBank/DDBJ whole genome shotgun (WGS) entry which is preliminary data.</text>
</comment>
<evidence type="ECO:0000313" key="3">
    <source>
        <dbReference type="Proteomes" id="UP001151760"/>
    </source>
</evidence>
<dbReference type="SUPFAM" id="SSF50630">
    <property type="entry name" value="Acid proteases"/>
    <property type="match status" value="1"/>
</dbReference>
<keyword evidence="3" id="KW-1185">Reference proteome</keyword>
<accession>A0ABQ4ZRQ7</accession>
<feature type="domain" description="Reverse transcriptase Ty1/copia-type" evidence="1">
    <location>
        <begin position="246"/>
        <end position="325"/>
    </location>
</feature>
<dbReference type="PROSITE" id="PS00141">
    <property type="entry name" value="ASP_PROTEASE"/>
    <property type="match status" value="1"/>
</dbReference>
<dbReference type="Pfam" id="PF08284">
    <property type="entry name" value="RVP_2"/>
    <property type="match status" value="1"/>
</dbReference>
<dbReference type="Gene3D" id="2.40.70.10">
    <property type="entry name" value="Acid Proteases"/>
    <property type="match status" value="1"/>
</dbReference>
<dbReference type="CDD" id="cd00303">
    <property type="entry name" value="retropepsin_like"/>
    <property type="match status" value="1"/>
</dbReference>
<dbReference type="Proteomes" id="UP001151760">
    <property type="component" value="Unassembled WGS sequence"/>
</dbReference>
<dbReference type="EMBL" id="BQNB010011595">
    <property type="protein sequence ID" value="GJS92615.1"/>
    <property type="molecule type" value="Genomic_DNA"/>
</dbReference>
<dbReference type="InterPro" id="IPR021109">
    <property type="entry name" value="Peptidase_aspartic_dom_sf"/>
</dbReference>
<reference evidence="2" key="2">
    <citation type="submission" date="2022-01" db="EMBL/GenBank/DDBJ databases">
        <authorList>
            <person name="Yamashiro T."/>
            <person name="Shiraishi A."/>
            <person name="Satake H."/>
            <person name="Nakayama K."/>
        </authorList>
    </citation>
    <scope>NUCLEOTIDE SEQUENCE</scope>
</reference>
<organism evidence="2 3">
    <name type="scientific">Tanacetum coccineum</name>
    <dbReference type="NCBI Taxonomy" id="301880"/>
    <lineage>
        <taxon>Eukaryota</taxon>
        <taxon>Viridiplantae</taxon>
        <taxon>Streptophyta</taxon>
        <taxon>Embryophyta</taxon>
        <taxon>Tracheophyta</taxon>
        <taxon>Spermatophyta</taxon>
        <taxon>Magnoliopsida</taxon>
        <taxon>eudicotyledons</taxon>
        <taxon>Gunneridae</taxon>
        <taxon>Pentapetalae</taxon>
        <taxon>asterids</taxon>
        <taxon>campanulids</taxon>
        <taxon>Asterales</taxon>
        <taxon>Asteraceae</taxon>
        <taxon>Asteroideae</taxon>
        <taxon>Anthemideae</taxon>
        <taxon>Anthemidinae</taxon>
        <taxon>Tanacetum</taxon>
    </lineage>
</organism>
<name>A0ABQ4ZRQ7_9ASTR</name>
<proteinExistence type="predicted"/>
<dbReference type="InterPro" id="IPR013103">
    <property type="entry name" value="RVT_2"/>
</dbReference>
<dbReference type="PANTHER" id="PTHR15503">
    <property type="entry name" value="LDOC1 RELATED"/>
    <property type="match status" value="1"/>
</dbReference>
<reference evidence="2" key="1">
    <citation type="journal article" date="2022" name="Int. J. Mol. Sci.">
        <title>Draft Genome of Tanacetum Coccineum: Genomic Comparison of Closely Related Tanacetum-Family Plants.</title>
        <authorList>
            <person name="Yamashiro T."/>
            <person name="Shiraishi A."/>
            <person name="Nakayama K."/>
            <person name="Satake H."/>
        </authorList>
    </citation>
    <scope>NUCLEOTIDE SEQUENCE</scope>
</reference>
<dbReference type="InterPro" id="IPR001969">
    <property type="entry name" value="Aspartic_peptidase_AS"/>
</dbReference>
<sequence length="510" mass="58348">MYKIKTKDTQETLEKTNVIVSTSTGVKDVISVKKPKSTSSQLKKSVLFNTKRRCISESVKNVESHVQTHNKKQATQTLNVSKDTTNVIQLCLWIIDSGRSKHMTGNLKLLRNFIEKFMEDNAKLDGDEFISMFSTPASGEVESSLRNLDPLNMHTFYQPLLFEHQWTKGHPLKQILRDPSKHAMTRSKLSTDAEMCTFALSISLVEPSNIKEAMAYHSWIEAIQEELHQFKRLQVWELVERPIGKNGYRQEEGIDFEESFVSVAHLEAYRMFLQYAAPKGFIVYQMDVKITFLNGLRKEKVYVSHPDGFVELEFPNHVYHLKKATESLDNNFHPDVRVSEMTLCWLLRETITKGKNGNQARGRAFVTGVAEAQRDPNIVMGTFFLDDHFAIVLFDSGADFSFISTEFLPSINVKHSSINPRYEIKIANGLKIETNKIVRGCRLELKGHIFIIGLIPFGHGSFDVIIGMDWLLNYKAKIVCYKKIAQIPLSNGEILEVHGERPKGKLKQFW</sequence>
<gene>
    <name evidence="2" type="ORF">Tco_0799583</name>
</gene>
<protein>
    <submittedName>
        <fullName evidence="2">Gag-pol polyprotein</fullName>
    </submittedName>
</protein>
<evidence type="ECO:0000313" key="2">
    <source>
        <dbReference type="EMBL" id="GJS92615.1"/>
    </source>
</evidence>
<dbReference type="InterPro" id="IPR032567">
    <property type="entry name" value="RTL1-rel"/>
</dbReference>